<gene>
    <name evidence="2" type="ORF">BPAG_LOCUS10874</name>
</gene>
<dbReference type="WBParaSite" id="BPAG_0001091201-mRNA-1">
    <property type="protein sequence ID" value="BPAG_0001091201-mRNA-1"/>
    <property type="gene ID" value="BPAG_0001091201"/>
</dbReference>
<reference evidence="2 3" key="2">
    <citation type="submission" date="2018-11" db="EMBL/GenBank/DDBJ databases">
        <authorList>
            <consortium name="Pathogen Informatics"/>
        </authorList>
    </citation>
    <scope>NUCLEOTIDE SEQUENCE [LARGE SCALE GENOMIC DNA]</scope>
</reference>
<feature type="transmembrane region" description="Helical" evidence="1">
    <location>
        <begin position="58"/>
        <end position="82"/>
    </location>
</feature>
<keyword evidence="3" id="KW-1185">Reference proteome</keyword>
<organism evidence="4">
    <name type="scientific">Brugia pahangi</name>
    <name type="common">Filarial nematode worm</name>
    <dbReference type="NCBI Taxonomy" id="6280"/>
    <lineage>
        <taxon>Eukaryota</taxon>
        <taxon>Metazoa</taxon>
        <taxon>Ecdysozoa</taxon>
        <taxon>Nematoda</taxon>
        <taxon>Chromadorea</taxon>
        <taxon>Rhabditida</taxon>
        <taxon>Spirurina</taxon>
        <taxon>Spiruromorpha</taxon>
        <taxon>Filarioidea</taxon>
        <taxon>Onchocercidae</taxon>
        <taxon>Brugia</taxon>
    </lineage>
</organism>
<protein>
    <submittedName>
        <fullName evidence="2 4">Uncharacterized protein</fullName>
    </submittedName>
</protein>
<reference evidence="4" key="1">
    <citation type="submission" date="2017-02" db="UniProtKB">
        <authorList>
            <consortium name="WormBaseParasite"/>
        </authorList>
    </citation>
    <scope>IDENTIFICATION</scope>
</reference>
<name>A0A0N4TQN2_BRUPA</name>
<keyword evidence="1" id="KW-0472">Membrane</keyword>
<accession>A0A0N4TQN2</accession>
<feature type="transmembrane region" description="Helical" evidence="1">
    <location>
        <begin position="12"/>
        <end position="38"/>
    </location>
</feature>
<dbReference type="Proteomes" id="UP000278627">
    <property type="component" value="Unassembled WGS sequence"/>
</dbReference>
<evidence type="ECO:0000313" key="2">
    <source>
        <dbReference type="EMBL" id="VDN92060.1"/>
    </source>
</evidence>
<dbReference type="AlphaFoldDB" id="A0A0N4TQN2"/>
<evidence type="ECO:0000256" key="1">
    <source>
        <dbReference type="SAM" id="Phobius"/>
    </source>
</evidence>
<proteinExistence type="predicted"/>
<evidence type="ECO:0000313" key="4">
    <source>
        <dbReference type="WBParaSite" id="BPAG_0001091201-mRNA-1"/>
    </source>
</evidence>
<evidence type="ECO:0000313" key="3">
    <source>
        <dbReference type="Proteomes" id="UP000278627"/>
    </source>
</evidence>
<sequence>MFEEEEPGKPKNWGYTITIITLVMLLNITIIITCRILLDSHDENNHYWLEGKVRENLVLFLGMFAMSFCFYCCCCFCCGGSLCRWIAKWYGKCFDPSNLLSTATKTVEETPATHEKRKNPFFMFNVSNDGDCMMPYAYTNGAFTNSSEHRSILNNSKSILKPSEEKLADYSKLKCQSQRRKSL</sequence>
<keyword evidence="1" id="KW-0812">Transmembrane</keyword>
<dbReference type="EMBL" id="UZAD01013203">
    <property type="protein sequence ID" value="VDN92060.1"/>
    <property type="molecule type" value="Genomic_DNA"/>
</dbReference>
<keyword evidence="1" id="KW-1133">Transmembrane helix</keyword>